<dbReference type="InterPro" id="IPR024344">
    <property type="entry name" value="MDMPI_metal-binding"/>
</dbReference>
<feature type="domain" description="Mycothiol-dependent maleylpyruvate isomerase metal-binding" evidence="2">
    <location>
        <begin position="11"/>
        <end position="143"/>
    </location>
</feature>
<dbReference type="GO" id="GO:0016853">
    <property type="term" value="F:isomerase activity"/>
    <property type="evidence" value="ECO:0007669"/>
    <property type="project" value="UniProtKB-KW"/>
</dbReference>
<dbReference type="PANTHER" id="PTHR40758:SF1">
    <property type="entry name" value="CONSERVED PROTEIN"/>
    <property type="match status" value="1"/>
</dbReference>
<dbReference type="Pfam" id="PF11716">
    <property type="entry name" value="MDMPI_N"/>
    <property type="match status" value="1"/>
</dbReference>
<dbReference type="InterPro" id="IPR034660">
    <property type="entry name" value="DinB/YfiT-like"/>
</dbReference>
<dbReference type="EMBL" id="JBHSBL010000024">
    <property type="protein sequence ID" value="MFC4070428.1"/>
    <property type="molecule type" value="Genomic_DNA"/>
</dbReference>
<dbReference type="InterPro" id="IPR010872">
    <property type="entry name" value="MDMPI_C-term_domain"/>
</dbReference>
<accession>A0ABV8J1F9</accession>
<keyword evidence="3" id="KW-0413">Isomerase</keyword>
<protein>
    <submittedName>
        <fullName evidence="3">Maleylpyruvate isomerase family mycothiol-dependent enzyme</fullName>
    </submittedName>
</protein>
<proteinExistence type="predicted"/>
<dbReference type="InterPro" id="IPR017517">
    <property type="entry name" value="Maleyloyr_isom"/>
</dbReference>
<dbReference type="Proteomes" id="UP001595867">
    <property type="component" value="Unassembled WGS sequence"/>
</dbReference>
<dbReference type="NCBIfam" id="TIGR03083">
    <property type="entry name" value="maleylpyruvate isomerase family mycothiol-dependent enzyme"/>
    <property type="match status" value="1"/>
</dbReference>
<dbReference type="PANTHER" id="PTHR40758">
    <property type="entry name" value="CONSERVED PROTEIN"/>
    <property type="match status" value="1"/>
</dbReference>
<evidence type="ECO:0000313" key="4">
    <source>
        <dbReference type="Proteomes" id="UP001595867"/>
    </source>
</evidence>
<organism evidence="3 4">
    <name type="scientific">Actinoplanes subglobosus</name>
    <dbReference type="NCBI Taxonomy" id="1547892"/>
    <lineage>
        <taxon>Bacteria</taxon>
        <taxon>Bacillati</taxon>
        <taxon>Actinomycetota</taxon>
        <taxon>Actinomycetes</taxon>
        <taxon>Micromonosporales</taxon>
        <taxon>Micromonosporaceae</taxon>
        <taxon>Actinoplanes</taxon>
    </lineage>
</organism>
<dbReference type="SUPFAM" id="SSF109854">
    <property type="entry name" value="DinB/YfiT-like putative metalloenzymes"/>
    <property type="match status" value="1"/>
</dbReference>
<sequence length="251" mass="26953">MSTNLDFPDVLRLIDERSAAFRAVIGAAPTLGVPVPSCPDWTLADLAQHIGNGRHRWATTVAAGPADAPPDPSTWGTSDAPEDRAELLAWLAEATRRLLDALREAGPDAACWTWWGGSQAPQTAGAVARHQLQELAVHTYDAQLAVGDAQPLPTEVALDGVDEFLTTCVAWSSPWPNEPAIVDYRTTEGPSWRLHLTPEGARVDQLPAAAGVTAEGSASELVLAFYDRSPLEALKIDGDRRVLDQLIAWEP</sequence>
<gene>
    <name evidence="3" type="ORF">ACFO0C_36325</name>
</gene>
<reference evidence="4" key="1">
    <citation type="journal article" date="2019" name="Int. J. Syst. Evol. Microbiol.">
        <title>The Global Catalogue of Microorganisms (GCM) 10K type strain sequencing project: providing services to taxonomists for standard genome sequencing and annotation.</title>
        <authorList>
            <consortium name="The Broad Institute Genomics Platform"/>
            <consortium name="The Broad Institute Genome Sequencing Center for Infectious Disease"/>
            <person name="Wu L."/>
            <person name="Ma J."/>
        </authorList>
    </citation>
    <scope>NUCLEOTIDE SEQUENCE [LARGE SCALE GENOMIC DNA]</scope>
    <source>
        <strain evidence="4">TBRC 5832</strain>
    </source>
</reference>
<dbReference type="Gene3D" id="1.20.120.450">
    <property type="entry name" value="dinb family like domain"/>
    <property type="match status" value="1"/>
</dbReference>
<feature type="domain" description="MDMPI C-terminal" evidence="1">
    <location>
        <begin position="155"/>
        <end position="244"/>
    </location>
</feature>
<dbReference type="RefSeq" id="WP_378071306.1">
    <property type="nucleotide sequence ID" value="NZ_JBHSBL010000024.1"/>
</dbReference>
<evidence type="ECO:0000259" key="1">
    <source>
        <dbReference type="Pfam" id="PF07398"/>
    </source>
</evidence>
<dbReference type="Pfam" id="PF07398">
    <property type="entry name" value="MDMPI_C"/>
    <property type="match status" value="1"/>
</dbReference>
<name>A0ABV8J1F9_9ACTN</name>
<evidence type="ECO:0000313" key="3">
    <source>
        <dbReference type="EMBL" id="MFC4070428.1"/>
    </source>
</evidence>
<evidence type="ECO:0000259" key="2">
    <source>
        <dbReference type="Pfam" id="PF11716"/>
    </source>
</evidence>
<comment type="caution">
    <text evidence="3">The sequence shown here is derived from an EMBL/GenBank/DDBJ whole genome shotgun (WGS) entry which is preliminary data.</text>
</comment>
<keyword evidence="4" id="KW-1185">Reference proteome</keyword>